<evidence type="ECO:0000313" key="1">
    <source>
        <dbReference type="EMBL" id="KZE78440.1"/>
    </source>
</evidence>
<sequence>MDTLNQAGILALSSRMLRLSEQIRKDGALIYKEFNIDFELKWFPVMYTMVRYRIIKIIFCRPLMKLKTN</sequence>
<dbReference type="AlphaFoldDB" id="A0A163XU07"/>
<keyword evidence="2" id="KW-1185">Reference proteome</keyword>
<accession>A0A163XU07</accession>
<protein>
    <submittedName>
        <fullName evidence="1">Uncharacterized protein</fullName>
    </submittedName>
</protein>
<gene>
    <name evidence="1" type="ORF">AV926_12140</name>
</gene>
<reference evidence="1 2" key="1">
    <citation type="submission" date="2016-01" db="EMBL/GenBank/DDBJ databases">
        <title>Whole genome sequencing of Myroides marinus L41.</title>
        <authorList>
            <person name="Hong K.W."/>
        </authorList>
    </citation>
    <scope>NUCLEOTIDE SEQUENCE [LARGE SCALE GENOMIC DNA]</scope>
    <source>
        <strain evidence="1 2">L41</strain>
    </source>
</reference>
<comment type="caution">
    <text evidence="1">The sequence shown here is derived from an EMBL/GenBank/DDBJ whole genome shotgun (WGS) entry which is preliminary data.</text>
</comment>
<name>A0A163XU07_9FLAO</name>
<organism evidence="1 2">
    <name type="scientific">Myroides marinus</name>
    <dbReference type="NCBI Taxonomy" id="703342"/>
    <lineage>
        <taxon>Bacteria</taxon>
        <taxon>Pseudomonadati</taxon>
        <taxon>Bacteroidota</taxon>
        <taxon>Flavobacteriia</taxon>
        <taxon>Flavobacteriales</taxon>
        <taxon>Flavobacteriaceae</taxon>
        <taxon>Myroides</taxon>
    </lineage>
</organism>
<dbReference type="EMBL" id="LQNU01000064">
    <property type="protein sequence ID" value="KZE78440.1"/>
    <property type="molecule type" value="Genomic_DNA"/>
</dbReference>
<dbReference type="RefSeq" id="WP_052243552.1">
    <property type="nucleotide sequence ID" value="NZ_JACAJP010000043.1"/>
</dbReference>
<proteinExistence type="predicted"/>
<evidence type="ECO:0000313" key="2">
    <source>
        <dbReference type="Proteomes" id="UP000076630"/>
    </source>
</evidence>
<dbReference type="Proteomes" id="UP000076630">
    <property type="component" value="Unassembled WGS sequence"/>
</dbReference>